<dbReference type="Pfam" id="PF03004">
    <property type="entry name" value="Transposase_24"/>
    <property type="match status" value="1"/>
</dbReference>
<protein>
    <submittedName>
        <fullName evidence="3">Uncharacterized protein</fullName>
    </submittedName>
</protein>
<feature type="region of interest" description="Disordered" evidence="2">
    <location>
        <begin position="1"/>
        <end position="26"/>
    </location>
</feature>
<dbReference type="AlphaFoldDB" id="A0AAQ3PEM4"/>
<evidence type="ECO:0000313" key="3">
    <source>
        <dbReference type="EMBL" id="WVZ26080.1"/>
    </source>
</evidence>
<keyword evidence="4" id="KW-1185">Reference proteome</keyword>
<evidence type="ECO:0000313" key="4">
    <source>
        <dbReference type="Proteomes" id="UP001374535"/>
    </source>
</evidence>
<reference evidence="3 4" key="1">
    <citation type="journal article" date="2023" name="Life. Sci Alliance">
        <title>Evolutionary insights into 3D genome organization and epigenetic landscape of Vigna mungo.</title>
        <authorList>
            <person name="Junaid A."/>
            <person name="Singh B."/>
            <person name="Bhatia S."/>
        </authorList>
    </citation>
    <scope>NUCLEOTIDE SEQUENCE [LARGE SCALE GENOMIC DNA]</scope>
    <source>
        <strain evidence="3">Urdbean</strain>
    </source>
</reference>
<organism evidence="3 4">
    <name type="scientific">Vigna mungo</name>
    <name type="common">Black gram</name>
    <name type="synonym">Phaseolus mungo</name>
    <dbReference type="NCBI Taxonomy" id="3915"/>
    <lineage>
        <taxon>Eukaryota</taxon>
        <taxon>Viridiplantae</taxon>
        <taxon>Streptophyta</taxon>
        <taxon>Embryophyta</taxon>
        <taxon>Tracheophyta</taxon>
        <taxon>Spermatophyta</taxon>
        <taxon>Magnoliopsida</taxon>
        <taxon>eudicotyledons</taxon>
        <taxon>Gunneridae</taxon>
        <taxon>Pentapetalae</taxon>
        <taxon>rosids</taxon>
        <taxon>fabids</taxon>
        <taxon>Fabales</taxon>
        <taxon>Fabaceae</taxon>
        <taxon>Papilionoideae</taxon>
        <taxon>50 kb inversion clade</taxon>
        <taxon>NPAAA clade</taxon>
        <taxon>indigoferoid/millettioid clade</taxon>
        <taxon>Phaseoleae</taxon>
        <taxon>Vigna</taxon>
    </lineage>
</organism>
<dbReference type="PANTHER" id="PTHR33499:SF43">
    <property type="entry name" value="TRANSPOSASE, PTTA_EN_SPM, PLANT"/>
    <property type="match status" value="1"/>
</dbReference>
<evidence type="ECO:0000256" key="2">
    <source>
        <dbReference type="SAM" id="MobiDB-lite"/>
    </source>
</evidence>
<gene>
    <name evidence="3" type="ORF">V8G54_004624</name>
</gene>
<feature type="compositionally biased region" description="Basic residues" evidence="2">
    <location>
        <begin position="1"/>
        <end position="10"/>
    </location>
</feature>
<dbReference type="PANTHER" id="PTHR33499">
    <property type="entry name" value="OS12G0282400 PROTEIN-RELATED"/>
    <property type="match status" value="1"/>
</dbReference>
<evidence type="ECO:0000256" key="1">
    <source>
        <dbReference type="SAM" id="Coils"/>
    </source>
</evidence>
<dbReference type="Proteomes" id="UP001374535">
    <property type="component" value="Chromosome 1"/>
</dbReference>
<proteinExistence type="predicted"/>
<name>A0AAQ3PEM4_VIGMU</name>
<accession>A0AAQ3PEM4</accession>
<sequence length="589" mass="66933">MAKRKGRGRPKGSGVQKKVKGSEDAELVIPNTPLNVVKVEPDFIEEHEGGTSMPTKKGRGRPKGSQAKKFQESAHSILNSCMNPSKIVEVGLDSEEPQDAVVPNKNGQERPSGLGQYCQENACENFYCNQSNMMEVSLRCKEEQEAAATGNFKFVRKKPLGNTAIGKKWTASANLILERGLWQPIESINQGNHQQNADTIVTPKRKGRGQTRGLSLQMKRQQSADGKLDVLIHPTKLAAIGPGRNDFITDLSLIVRQNARLNVRQWKKNNWRLPHTDMVRKAILHEAGRLYQNWRSRLHEYYLKFETKDEALKHVPSDVNDSDWQFLVDYFSSPYFEIMSAKNKANKAKQLIKHTTGSKSFLATSYDARDPVTGTEPDMQTFWQLTHKRGNGEWIDEASKEINVDKAAQQINEKRCQIEYSQEGGETNEEEIISTAFQTLVGRKSYMRGFGPFGAELRSSSSSRSDKIQQLQAELDAQKRETEHARKECDEIRARLVEVESHLEDERLKRIELEARLLDRQNEIQEISCQVQNTIQAALSQYLPPKSEAESSTKNKRKIAELEAQLHEAEDLITDIRSELIKYRKDQES</sequence>
<dbReference type="EMBL" id="CP144700">
    <property type="protein sequence ID" value="WVZ26080.1"/>
    <property type="molecule type" value="Genomic_DNA"/>
</dbReference>
<keyword evidence="1" id="KW-0175">Coiled coil</keyword>
<feature type="coiled-coil region" evidence="1">
    <location>
        <begin position="552"/>
        <end position="586"/>
    </location>
</feature>
<feature type="region of interest" description="Disordered" evidence="2">
    <location>
        <begin position="45"/>
        <end position="68"/>
    </location>
</feature>
<dbReference type="InterPro" id="IPR004252">
    <property type="entry name" value="Probable_transposase_24"/>
</dbReference>
<feature type="coiled-coil region" evidence="1">
    <location>
        <begin position="461"/>
        <end position="523"/>
    </location>
</feature>